<keyword evidence="12" id="KW-1185">Reference proteome</keyword>
<evidence type="ECO:0000313" key="11">
    <source>
        <dbReference type="EMBL" id="GHO51113.1"/>
    </source>
</evidence>
<evidence type="ECO:0000256" key="3">
    <source>
        <dbReference type="ARBA" id="ARBA00022801"/>
    </source>
</evidence>
<keyword evidence="5" id="KW-0573">Peptidoglycan synthesis</keyword>
<evidence type="ECO:0000256" key="1">
    <source>
        <dbReference type="ARBA" id="ARBA00007164"/>
    </source>
</evidence>
<dbReference type="EMBL" id="BNJF01000010">
    <property type="protein sequence ID" value="GHO51113.1"/>
    <property type="molecule type" value="Genomic_DNA"/>
</dbReference>
<keyword evidence="3" id="KW-0378">Hydrolase</keyword>
<evidence type="ECO:0000259" key="10">
    <source>
        <dbReference type="Pfam" id="PF00768"/>
    </source>
</evidence>
<comment type="caution">
    <text evidence="11">The sequence shown here is derived from an EMBL/GenBank/DDBJ whole genome shotgun (WGS) entry which is preliminary data.</text>
</comment>
<evidence type="ECO:0000256" key="7">
    <source>
        <dbReference type="PIRSR" id="PIRSR618044-1"/>
    </source>
</evidence>
<dbReference type="InterPro" id="IPR001967">
    <property type="entry name" value="Peptidase_S11_N"/>
</dbReference>
<feature type="binding site" evidence="8">
    <location>
        <position position="245"/>
    </location>
    <ligand>
        <name>substrate</name>
    </ligand>
</feature>
<dbReference type="Pfam" id="PF00768">
    <property type="entry name" value="Peptidase_S11"/>
    <property type="match status" value="1"/>
</dbReference>
<proteinExistence type="inferred from homology"/>
<dbReference type="GO" id="GO:0006508">
    <property type="term" value="P:proteolysis"/>
    <property type="evidence" value="ECO:0007669"/>
    <property type="project" value="InterPro"/>
</dbReference>
<dbReference type="PRINTS" id="PR00725">
    <property type="entry name" value="DADACBPTASE1"/>
</dbReference>
<reference evidence="11" key="1">
    <citation type="submission" date="2020-10" db="EMBL/GenBank/DDBJ databases">
        <title>Taxonomic study of unclassified bacteria belonging to the class Ktedonobacteria.</title>
        <authorList>
            <person name="Yabe S."/>
            <person name="Wang C.M."/>
            <person name="Zheng Y."/>
            <person name="Sakai Y."/>
            <person name="Cavaletti L."/>
            <person name="Monciardini P."/>
            <person name="Donadio S."/>
        </authorList>
    </citation>
    <scope>NUCLEOTIDE SEQUENCE</scope>
    <source>
        <strain evidence="11">SOSP1-1</strain>
    </source>
</reference>
<evidence type="ECO:0000256" key="2">
    <source>
        <dbReference type="ARBA" id="ARBA00022729"/>
    </source>
</evidence>
<dbReference type="GO" id="GO:0009002">
    <property type="term" value="F:serine-type D-Ala-D-Ala carboxypeptidase activity"/>
    <property type="evidence" value="ECO:0007669"/>
    <property type="project" value="InterPro"/>
</dbReference>
<comment type="similarity">
    <text evidence="1 9">Belongs to the peptidase S11 family.</text>
</comment>
<feature type="domain" description="Peptidase S11 D-alanyl-D-alanine carboxypeptidase A N-terminal" evidence="10">
    <location>
        <begin position="37"/>
        <end position="273"/>
    </location>
</feature>
<gene>
    <name evidence="11" type="ORF">KSX_92760</name>
</gene>
<keyword evidence="4" id="KW-0133">Cell shape</keyword>
<dbReference type="InterPro" id="IPR012338">
    <property type="entry name" value="Beta-lactam/transpept-like"/>
</dbReference>
<feature type="active site" evidence="7">
    <location>
        <position position="129"/>
    </location>
</feature>
<dbReference type="Gene3D" id="3.40.710.10">
    <property type="entry name" value="DD-peptidase/beta-lactamase superfamily"/>
    <property type="match status" value="1"/>
</dbReference>
<evidence type="ECO:0000256" key="4">
    <source>
        <dbReference type="ARBA" id="ARBA00022960"/>
    </source>
</evidence>
<name>A0A8J3IBU8_9CHLR</name>
<keyword evidence="6" id="KW-0961">Cell wall biogenesis/degradation</keyword>
<keyword evidence="2" id="KW-0732">Signal</keyword>
<dbReference type="Proteomes" id="UP000612362">
    <property type="component" value="Unassembled WGS sequence"/>
</dbReference>
<evidence type="ECO:0000313" key="12">
    <source>
        <dbReference type="Proteomes" id="UP000612362"/>
    </source>
</evidence>
<feature type="active site" description="Acyl-ester intermediate" evidence="7">
    <location>
        <position position="72"/>
    </location>
</feature>
<evidence type="ECO:0000256" key="6">
    <source>
        <dbReference type="ARBA" id="ARBA00023316"/>
    </source>
</evidence>
<sequence>MKKYLLQTVCILFAALLLLTGCYYWFLTPLWSQIVHADKEPMLDASEAILMDNDTGAILFAKNENVQVPIASTTKIMTALVAMKKGDLDQMVTVGQDAIDQNLIGSSAYLHKGESIKLRDLLYGLLLNSGDDAAVAIADSVAISDERYVDMMNEEAQELHLSQTHFVTVSGLDTTLSGNPLTGNQPYSTASDLLTLTRYAMSIPLFAHIVSQKNYEIAETTTHTAHSWKNSNGLLWSYQGMLGIKTGWTGAAGGCLVFAATRQGHTLIGVVLHSVGKASQQLRDNQVAERQALDEQTREADAISLLNWGFVQPLEKKKK</sequence>
<dbReference type="GO" id="GO:0008360">
    <property type="term" value="P:regulation of cell shape"/>
    <property type="evidence" value="ECO:0007669"/>
    <property type="project" value="UniProtKB-KW"/>
</dbReference>
<evidence type="ECO:0000256" key="8">
    <source>
        <dbReference type="PIRSR" id="PIRSR618044-2"/>
    </source>
</evidence>
<accession>A0A8J3IBU8</accession>
<dbReference type="PROSITE" id="PS51257">
    <property type="entry name" value="PROKAR_LIPOPROTEIN"/>
    <property type="match status" value="1"/>
</dbReference>
<dbReference type="PANTHER" id="PTHR21581">
    <property type="entry name" value="D-ALANYL-D-ALANINE CARBOXYPEPTIDASE"/>
    <property type="match status" value="1"/>
</dbReference>
<dbReference type="SUPFAM" id="SSF56601">
    <property type="entry name" value="beta-lactamase/transpeptidase-like"/>
    <property type="match status" value="1"/>
</dbReference>
<dbReference type="GO" id="GO:0071555">
    <property type="term" value="P:cell wall organization"/>
    <property type="evidence" value="ECO:0007669"/>
    <property type="project" value="UniProtKB-KW"/>
</dbReference>
<protein>
    <recommendedName>
        <fullName evidence="10">Peptidase S11 D-alanyl-D-alanine carboxypeptidase A N-terminal domain-containing protein</fullName>
    </recommendedName>
</protein>
<dbReference type="PANTHER" id="PTHR21581:SF33">
    <property type="entry name" value="D-ALANYL-D-ALANINE CARBOXYPEPTIDASE DACB"/>
    <property type="match status" value="1"/>
</dbReference>
<evidence type="ECO:0000256" key="5">
    <source>
        <dbReference type="ARBA" id="ARBA00022984"/>
    </source>
</evidence>
<organism evidence="11 12">
    <name type="scientific">Ktedonospora formicarum</name>
    <dbReference type="NCBI Taxonomy" id="2778364"/>
    <lineage>
        <taxon>Bacteria</taxon>
        <taxon>Bacillati</taxon>
        <taxon>Chloroflexota</taxon>
        <taxon>Ktedonobacteria</taxon>
        <taxon>Ktedonobacterales</taxon>
        <taxon>Ktedonobacteraceae</taxon>
        <taxon>Ktedonospora</taxon>
    </lineage>
</organism>
<evidence type="ECO:0000256" key="9">
    <source>
        <dbReference type="RuleBase" id="RU004016"/>
    </source>
</evidence>
<dbReference type="RefSeq" id="WP_220200058.1">
    <property type="nucleotide sequence ID" value="NZ_BNJF01000010.1"/>
</dbReference>
<dbReference type="GO" id="GO:0009252">
    <property type="term" value="P:peptidoglycan biosynthetic process"/>
    <property type="evidence" value="ECO:0007669"/>
    <property type="project" value="UniProtKB-KW"/>
</dbReference>
<dbReference type="InterPro" id="IPR018044">
    <property type="entry name" value="Peptidase_S11"/>
</dbReference>
<dbReference type="AlphaFoldDB" id="A0A8J3IBU8"/>
<feature type="active site" description="Proton acceptor" evidence="7">
    <location>
        <position position="75"/>
    </location>
</feature>